<dbReference type="PIRSF" id="PIRSF000456">
    <property type="entry name" value="UDP-GlcNAc_acltr"/>
    <property type="match status" value="1"/>
</dbReference>
<dbReference type="AlphaFoldDB" id="H8YYG5"/>
<evidence type="ECO:0000256" key="4">
    <source>
        <dbReference type="ARBA" id="ARBA00023098"/>
    </source>
</evidence>
<reference evidence="8" key="1">
    <citation type="submission" date="2011-06" db="EMBL/GenBank/DDBJ databases">
        <authorList>
            <consortium name="US DOE Joint Genome Institute (JGI-PGF)"/>
            <person name="Lucas S."/>
            <person name="Han J."/>
            <person name="Lapidus A."/>
            <person name="Cheng J.-F."/>
            <person name="Goodwin L."/>
            <person name="Pitluck S."/>
            <person name="Peters L."/>
            <person name="Land M.L."/>
            <person name="Hauser L."/>
            <person name="Vogl K."/>
            <person name="Liu Z."/>
            <person name="Overmann J."/>
            <person name="Frigaard N.-U."/>
            <person name="Bryant D.A."/>
            <person name="Woyke T.J."/>
        </authorList>
    </citation>
    <scope>NUCLEOTIDE SEQUENCE [LARGE SCALE GENOMIC DNA]</scope>
    <source>
        <strain evidence="8">970</strain>
    </source>
</reference>
<dbReference type="SUPFAM" id="SSF51161">
    <property type="entry name" value="Trimeric LpxA-like enzymes"/>
    <property type="match status" value="1"/>
</dbReference>
<dbReference type="HOGENOM" id="CLU_061249_0_0_6"/>
<dbReference type="GO" id="GO:0016020">
    <property type="term" value="C:membrane"/>
    <property type="evidence" value="ECO:0007669"/>
    <property type="project" value="GOC"/>
</dbReference>
<dbReference type="eggNOG" id="COG1043">
    <property type="taxonomic scope" value="Bacteria"/>
</dbReference>
<name>H8YYG5_9GAMM</name>
<protein>
    <submittedName>
        <fullName evidence="7">Acyl-(Acyl-carrier-protein)--UDP-N-acetylglucosamine O-acyltransferase</fullName>
    </submittedName>
</protein>
<dbReference type="Pfam" id="PF00132">
    <property type="entry name" value="Hexapep"/>
    <property type="match status" value="1"/>
</dbReference>
<accession>H8YYG5</accession>
<dbReference type="InterPro" id="IPR011004">
    <property type="entry name" value="Trimer_LpxA-like_sf"/>
</dbReference>
<dbReference type="Pfam" id="PF13720">
    <property type="entry name" value="Acetyltransf_11"/>
    <property type="match status" value="1"/>
</dbReference>
<gene>
    <name evidence="7" type="ORF">Thi970DRAFT_01162</name>
</gene>
<dbReference type="Gene3D" id="1.20.1180.10">
    <property type="entry name" value="Udp N-acetylglucosamine O-acyltransferase, C-terminal domain"/>
    <property type="match status" value="1"/>
</dbReference>
<evidence type="ECO:0000313" key="8">
    <source>
        <dbReference type="Proteomes" id="UP000002964"/>
    </source>
</evidence>
<keyword evidence="4" id="KW-0443">Lipid metabolism</keyword>
<reference evidence="7 8" key="2">
    <citation type="submission" date="2011-11" db="EMBL/GenBank/DDBJ databases">
        <authorList>
            <consortium name="US DOE Joint Genome Institute"/>
            <person name="Lucas S."/>
            <person name="Han J."/>
            <person name="Lapidus A."/>
            <person name="Cheng J.-F."/>
            <person name="Goodwin L."/>
            <person name="Pitluck S."/>
            <person name="Peters L."/>
            <person name="Ovchinnikova G."/>
            <person name="Zhang X."/>
            <person name="Detter J.C."/>
            <person name="Han C."/>
            <person name="Tapia R."/>
            <person name="Land M."/>
            <person name="Hauser L."/>
            <person name="Kyrpides N."/>
            <person name="Ivanova N."/>
            <person name="Pagani I."/>
            <person name="Vogl K."/>
            <person name="Liu Z."/>
            <person name="Overmann J."/>
            <person name="Frigaard N.-U."/>
            <person name="Bryant D."/>
            <person name="Woyke T."/>
        </authorList>
    </citation>
    <scope>NUCLEOTIDE SEQUENCE [LARGE SCALE GENOMIC DNA]</scope>
    <source>
        <strain evidence="7 8">970</strain>
    </source>
</reference>
<keyword evidence="2" id="KW-0441">Lipid A biosynthesis</keyword>
<evidence type="ECO:0000256" key="1">
    <source>
        <dbReference type="ARBA" id="ARBA00022516"/>
    </source>
</evidence>
<feature type="domain" description="UDP N-acetylglucosamine O-acyltransferase C-terminal" evidence="6">
    <location>
        <begin position="175"/>
        <end position="256"/>
    </location>
</feature>
<keyword evidence="1" id="KW-0444">Lipid biosynthesis</keyword>
<sequence>MSIHPTAIIAADAEIHPSVTIGPYSIIEAGVQLGEGCVIDSHVLISGAAQLGPGNRVCHGATLGTEPQDIGFRPEHSKPLIIGAHNHFKECVNISRGIKTDAGTRIGDHNYLMAFSHIGHDCLVGNHNTLANTATLAGHVSLGDGNFLAGHVAVHQFCRIGDLCMIGGITGVAQDIPPFALANGQRARILGLNTVGLRRAGFDSKARGHIKAVYRLLFRSGLRLSQAMEEAAAAYPGAETERILAFIRAGDSGRGIAAFGGERKP</sequence>
<evidence type="ECO:0000313" key="7">
    <source>
        <dbReference type="EMBL" id="EIC23491.1"/>
    </source>
</evidence>
<keyword evidence="3 7" id="KW-0808">Transferase</keyword>
<evidence type="ECO:0000256" key="3">
    <source>
        <dbReference type="ARBA" id="ARBA00022679"/>
    </source>
</evidence>
<dbReference type="STRING" id="631362.Thi970DRAFT_01162"/>
<dbReference type="InterPro" id="IPR001451">
    <property type="entry name" value="Hexapep"/>
</dbReference>
<dbReference type="NCBIfam" id="TIGR01852">
    <property type="entry name" value="lipid_A_lpxA"/>
    <property type="match status" value="1"/>
</dbReference>
<evidence type="ECO:0000259" key="6">
    <source>
        <dbReference type="Pfam" id="PF13720"/>
    </source>
</evidence>
<dbReference type="InterPro" id="IPR029098">
    <property type="entry name" value="Acetyltransf_C"/>
</dbReference>
<evidence type="ECO:0000256" key="2">
    <source>
        <dbReference type="ARBA" id="ARBA00022556"/>
    </source>
</evidence>
<dbReference type="OrthoDB" id="9807278at2"/>
<dbReference type="InterPro" id="IPR010137">
    <property type="entry name" value="Lipid_A_LpxA"/>
</dbReference>
<dbReference type="RefSeq" id="WP_009147574.1">
    <property type="nucleotide sequence ID" value="NZ_CP121471.1"/>
</dbReference>
<keyword evidence="5 7" id="KW-0012">Acyltransferase</keyword>
<keyword evidence="8" id="KW-1185">Reference proteome</keyword>
<dbReference type="GO" id="GO:0009245">
    <property type="term" value="P:lipid A biosynthetic process"/>
    <property type="evidence" value="ECO:0007669"/>
    <property type="project" value="UniProtKB-KW"/>
</dbReference>
<evidence type="ECO:0000256" key="5">
    <source>
        <dbReference type="ARBA" id="ARBA00023315"/>
    </source>
</evidence>
<dbReference type="Proteomes" id="UP000002964">
    <property type="component" value="Unassembled WGS sequence"/>
</dbReference>
<proteinExistence type="predicted"/>
<dbReference type="GO" id="GO:0008780">
    <property type="term" value="F:acyl-[acyl-carrier-protein]-UDP-N-acetylglucosamine O-acyltransferase activity"/>
    <property type="evidence" value="ECO:0007669"/>
    <property type="project" value="InterPro"/>
</dbReference>
<dbReference type="PANTHER" id="PTHR43480:SF1">
    <property type="entry name" value="ACYL-[ACYL-CARRIER-PROTEIN]--UDP-N-ACETYLGLUCOSAMINE O-ACYLTRANSFERASE, MITOCHONDRIAL-RELATED"/>
    <property type="match status" value="1"/>
</dbReference>
<dbReference type="Gene3D" id="2.160.10.10">
    <property type="entry name" value="Hexapeptide repeat proteins"/>
    <property type="match status" value="1"/>
</dbReference>
<dbReference type="EMBL" id="JH603168">
    <property type="protein sequence ID" value="EIC23491.1"/>
    <property type="molecule type" value="Genomic_DNA"/>
</dbReference>
<dbReference type="CDD" id="cd03351">
    <property type="entry name" value="LbH_UDP-GlcNAc_AT"/>
    <property type="match status" value="1"/>
</dbReference>
<dbReference type="PANTHER" id="PTHR43480">
    <property type="entry name" value="ACYL-[ACYL-CARRIER-PROTEIN]--UDP-N-ACETYLGLUCOSAMINE O-ACYLTRANSFERASE"/>
    <property type="match status" value="1"/>
</dbReference>
<dbReference type="NCBIfam" id="NF003657">
    <property type="entry name" value="PRK05289.1"/>
    <property type="match status" value="1"/>
</dbReference>
<organism evidence="7 8">
    <name type="scientific">Thiorhodovibrio frisius</name>
    <dbReference type="NCBI Taxonomy" id="631362"/>
    <lineage>
        <taxon>Bacteria</taxon>
        <taxon>Pseudomonadati</taxon>
        <taxon>Pseudomonadota</taxon>
        <taxon>Gammaproteobacteria</taxon>
        <taxon>Chromatiales</taxon>
        <taxon>Chromatiaceae</taxon>
        <taxon>Thiorhodovibrio</taxon>
    </lineage>
</organism>
<dbReference type="InterPro" id="IPR037157">
    <property type="entry name" value="Acetyltransf_C_sf"/>
</dbReference>